<gene>
    <name evidence="1" type="ORF">GCM10008957_48410</name>
</gene>
<dbReference type="EMBL" id="BMQL01000054">
    <property type="protein sequence ID" value="GGR32110.1"/>
    <property type="molecule type" value="Genomic_DNA"/>
</dbReference>
<dbReference type="Proteomes" id="UP000603865">
    <property type="component" value="Unassembled WGS sequence"/>
</dbReference>
<organism evidence="1 2">
    <name type="scientific">Deinococcus ruber</name>
    <dbReference type="NCBI Taxonomy" id="1848197"/>
    <lineage>
        <taxon>Bacteria</taxon>
        <taxon>Thermotogati</taxon>
        <taxon>Deinococcota</taxon>
        <taxon>Deinococci</taxon>
        <taxon>Deinococcales</taxon>
        <taxon>Deinococcaceae</taxon>
        <taxon>Deinococcus</taxon>
    </lineage>
</organism>
<name>A0A918FEV3_9DEIO</name>
<keyword evidence="2" id="KW-1185">Reference proteome</keyword>
<evidence type="ECO:0000313" key="2">
    <source>
        <dbReference type="Proteomes" id="UP000603865"/>
    </source>
</evidence>
<reference evidence="1" key="2">
    <citation type="submission" date="2020-09" db="EMBL/GenBank/DDBJ databases">
        <authorList>
            <person name="Sun Q."/>
            <person name="Ohkuma M."/>
        </authorList>
    </citation>
    <scope>NUCLEOTIDE SEQUENCE</scope>
    <source>
        <strain evidence="1">JCM 31311</strain>
    </source>
</reference>
<comment type="caution">
    <text evidence="1">The sequence shown here is derived from an EMBL/GenBank/DDBJ whole genome shotgun (WGS) entry which is preliminary data.</text>
</comment>
<dbReference type="AlphaFoldDB" id="A0A918FEV3"/>
<accession>A0A918FEV3</accession>
<reference evidence="1" key="1">
    <citation type="journal article" date="2014" name="Int. J. Syst. Evol. Microbiol.">
        <title>Complete genome sequence of Corynebacterium casei LMG S-19264T (=DSM 44701T), isolated from a smear-ripened cheese.</title>
        <authorList>
            <consortium name="US DOE Joint Genome Institute (JGI-PGF)"/>
            <person name="Walter F."/>
            <person name="Albersmeier A."/>
            <person name="Kalinowski J."/>
            <person name="Ruckert C."/>
        </authorList>
    </citation>
    <scope>NUCLEOTIDE SEQUENCE</scope>
    <source>
        <strain evidence="1">JCM 31311</strain>
    </source>
</reference>
<sequence>MSRLKLTYDSGEVRIIDGLTGEQIDTALSASGVVMLHQLVNGVATPLLLDVSEVEMEELPDAADT</sequence>
<protein>
    <submittedName>
        <fullName evidence="1">Uncharacterized protein</fullName>
    </submittedName>
</protein>
<proteinExistence type="predicted"/>
<evidence type="ECO:0000313" key="1">
    <source>
        <dbReference type="EMBL" id="GGR32110.1"/>
    </source>
</evidence>
<dbReference type="RefSeq" id="WP_189093095.1">
    <property type="nucleotide sequence ID" value="NZ_BMQL01000054.1"/>
</dbReference>